<feature type="region of interest" description="Domain III" evidence="6">
    <location>
        <begin position="151"/>
        <end position="199"/>
    </location>
</feature>
<keyword evidence="1 6" id="KW-0963">Cytoplasm</keyword>
<dbReference type="InterPro" id="IPR010994">
    <property type="entry name" value="RuvA_2-like"/>
</dbReference>
<dbReference type="GO" id="GO:0006281">
    <property type="term" value="P:DNA repair"/>
    <property type="evidence" value="ECO:0007669"/>
    <property type="project" value="UniProtKB-UniRule"/>
</dbReference>
<keyword evidence="5 6" id="KW-0234">DNA repair</keyword>
<dbReference type="NCBIfam" id="TIGR00084">
    <property type="entry name" value="ruvA"/>
    <property type="match status" value="1"/>
</dbReference>
<comment type="caution">
    <text evidence="6">Lacks conserved residue(s) required for the propagation of feature annotation.</text>
</comment>
<dbReference type="AlphaFoldDB" id="A0A9D1I821"/>
<dbReference type="GO" id="GO:0006310">
    <property type="term" value="P:DNA recombination"/>
    <property type="evidence" value="ECO:0007669"/>
    <property type="project" value="UniProtKB-UniRule"/>
</dbReference>
<keyword evidence="2 6" id="KW-0227">DNA damage</keyword>
<name>A0A9D1I821_9CLOT</name>
<proteinExistence type="inferred from homology"/>
<evidence type="ECO:0000313" key="10">
    <source>
        <dbReference type="Proteomes" id="UP000824089"/>
    </source>
</evidence>
<dbReference type="SUPFAM" id="SSF47781">
    <property type="entry name" value="RuvA domain 2-like"/>
    <property type="match status" value="1"/>
</dbReference>
<comment type="caution">
    <text evidence="9">The sequence shown here is derived from an EMBL/GenBank/DDBJ whole genome shotgun (WGS) entry which is preliminary data.</text>
</comment>
<evidence type="ECO:0000313" key="9">
    <source>
        <dbReference type="EMBL" id="HIU29567.1"/>
    </source>
</evidence>
<comment type="function">
    <text evidence="6">The RuvA-RuvB-RuvC complex processes Holliday junction (HJ) DNA during genetic recombination and DNA repair, while the RuvA-RuvB complex plays an important role in the rescue of blocked DNA replication forks via replication fork reversal (RFR). RuvA specifically binds to HJ cruciform DNA, conferring on it an open structure. The RuvB hexamer acts as an ATP-dependent pump, pulling dsDNA into and through the RuvAB complex. HJ branch migration allows RuvC to scan DNA until it finds its consensus sequence, where it cleaves and resolves the cruciform DNA.</text>
</comment>
<organism evidence="9 10">
    <name type="scientific">Candidatus Egerieisoma faecipullorum</name>
    <dbReference type="NCBI Taxonomy" id="2840963"/>
    <lineage>
        <taxon>Bacteria</taxon>
        <taxon>Bacillati</taxon>
        <taxon>Bacillota</taxon>
        <taxon>Clostridia</taxon>
        <taxon>Eubacteriales</taxon>
        <taxon>Clostridiaceae</taxon>
        <taxon>Clostridiaceae incertae sedis</taxon>
        <taxon>Candidatus Egerieisoma</taxon>
    </lineage>
</organism>
<comment type="subunit">
    <text evidence="6">Homotetramer. Forms an RuvA(8)-RuvB(12)-Holliday junction (HJ) complex. HJ DNA is sandwiched between 2 RuvA tetramers; dsDNA enters through RuvA and exits via RuvB. An RuvB hexamer assembles on each DNA strand where it exits the tetramer. Each RuvB hexamer is contacted by two RuvA subunits (via domain III) on 2 adjacent RuvB subunits; this complex drives branch migration. In the full resolvosome a probable DNA-RuvA(4)-RuvB(12)-RuvC(2) complex forms which resolves the HJ.</text>
</comment>
<dbReference type="Gene3D" id="1.10.150.20">
    <property type="entry name" value="5' to 3' exonuclease, C-terminal subdomain"/>
    <property type="match status" value="1"/>
</dbReference>
<keyword evidence="4 6" id="KW-0233">DNA recombination</keyword>
<dbReference type="Pfam" id="PF07499">
    <property type="entry name" value="RuvA_C"/>
    <property type="match status" value="1"/>
</dbReference>
<accession>A0A9D1I821</accession>
<keyword evidence="3 6" id="KW-0238">DNA-binding</keyword>
<dbReference type="CDD" id="cd14332">
    <property type="entry name" value="UBA_RuvA_C"/>
    <property type="match status" value="1"/>
</dbReference>
<dbReference type="InterPro" id="IPR000085">
    <property type="entry name" value="RuvA"/>
</dbReference>
<evidence type="ECO:0000256" key="1">
    <source>
        <dbReference type="ARBA" id="ARBA00022490"/>
    </source>
</evidence>
<evidence type="ECO:0000259" key="8">
    <source>
        <dbReference type="Pfam" id="PF07499"/>
    </source>
</evidence>
<dbReference type="SUPFAM" id="SSF46929">
    <property type="entry name" value="DNA helicase RuvA subunit, C-terminal domain"/>
    <property type="match status" value="1"/>
</dbReference>
<evidence type="ECO:0000256" key="2">
    <source>
        <dbReference type="ARBA" id="ARBA00022763"/>
    </source>
</evidence>
<dbReference type="GO" id="GO:0005737">
    <property type="term" value="C:cytoplasm"/>
    <property type="evidence" value="ECO:0007669"/>
    <property type="project" value="UniProtKB-SubCell"/>
</dbReference>
<dbReference type="Gene3D" id="2.40.50.140">
    <property type="entry name" value="Nucleic acid-binding proteins"/>
    <property type="match status" value="1"/>
</dbReference>
<dbReference type="Proteomes" id="UP000824089">
    <property type="component" value="Unassembled WGS sequence"/>
</dbReference>
<comment type="similarity">
    <text evidence="6">Belongs to the RuvA family.</text>
</comment>
<dbReference type="HAMAP" id="MF_00031">
    <property type="entry name" value="DNA_HJ_migration_RuvA"/>
    <property type="match status" value="1"/>
</dbReference>
<dbReference type="GO" id="GO:0000400">
    <property type="term" value="F:four-way junction DNA binding"/>
    <property type="evidence" value="ECO:0007669"/>
    <property type="project" value="UniProtKB-UniRule"/>
</dbReference>
<dbReference type="Pfam" id="PF14520">
    <property type="entry name" value="HHH_5"/>
    <property type="match status" value="1"/>
</dbReference>
<evidence type="ECO:0000256" key="5">
    <source>
        <dbReference type="ARBA" id="ARBA00023204"/>
    </source>
</evidence>
<dbReference type="Pfam" id="PF01330">
    <property type="entry name" value="RuvA_N"/>
    <property type="match status" value="1"/>
</dbReference>
<dbReference type="EMBL" id="DVMM01000092">
    <property type="protein sequence ID" value="HIU29567.1"/>
    <property type="molecule type" value="Genomic_DNA"/>
</dbReference>
<feature type="region of interest" description="Domain I" evidence="6">
    <location>
        <begin position="1"/>
        <end position="64"/>
    </location>
</feature>
<gene>
    <name evidence="6 9" type="primary">ruvA</name>
    <name evidence="9" type="ORF">IAD50_04625</name>
</gene>
<dbReference type="GO" id="GO:0005524">
    <property type="term" value="F:ATP binding"/>
    <property type="evidence" value="ECO:0007669"/>
    <property type="project" value="InterPro"/>
</dbReference>
<evidence type="ECO:0000256" key="3">
    <source>
        <dbReference type="ARBA" id="ARBA00023125"/>
    </source>
</evidence>
<dbReference type="InterPro" id="IPR036267">
    <property type="entry name" value="RuvA_C_sf"/>
</dbReference>
<reference evidence="9" key="2">
    <citation type="journal article" date="2021" name="PeerJ">
        <title>Extensive microbial diversity within the chicken gut microbiome revealed by metagenomics and culture.</title>
        <authorList>
            <person name="Gilroy R."/>
            <person name="Ravi A."/>
            <person name="Getino M."/>
            <person name="Pursley I."/>
            <person name="Horton D.L."/>
            <person name="Alikhan N.F."/>
            <person name="Baker D."/>
            <person name="Gharbi K."/>
            <person name="Hall N."/>
            <person name="Watson M."/>
            <person name="Adriaenssens E.M."/>
            <person name="Foster-Nyarko E."/>
            <person name="Jarju S."/>
            <person name="Secka A."/>
            <person name="Antonio M."/>
            <person name="Oren A."/>
            <person name="Chaudhuri R.R."/>
            <person name="La Ragione R."/>
            <person name="Hildebrand F."/>
            <person name="Pallen M.J."/>
        </authorList>
    </citation>
    <scope>NUCLEOTIDE SEQUENCE</scope>
    <source>
        <strain evidence="9">CHK195-4489</strain>
    </source>
</reference>
<evidence type="ECO:0000259" key="7">
    <source>
        <dbReference type="Pfam" id="PF01330"/>
    </source>
</evidence>
<dbReference type="InterPro" id="IPR013849">
    <property type="entry name" value="DNA_helicase_Holl-junc_RuvA_I"/>
</dbReference>
<dbReference type="Gene3D" id="1.10.8.10">
    <property type="entry name" value="DNA helicase RuvA subunit, C-terminal domain"/>
    <property type="match status" value="1"/>
</dbReference>
<sequence>MFEYIKGILQYKGADFCVIDVGGVGFRIYTSYLTVANIGQSGQTVTLYTYMNVKEDEISLFGFASKEELSVFTLLIGVSGVGPKVGVAVLASMSPSEFSLAVATGDYKAISRSKGVGPKLAQRIVLELKDKLSRDLKSAESEKDESPEPVPAGYIASDAVSALMVLGYGSKEAARLAAKVYKDGMSLEETVREALRQGL</sequence>
<dbReference type="GO" id="GO:0009378">
    <property type="term" value="F:four-way junction helicase activity"/>
    <property type="evidence" value="ECO:0007669"/>
    <property type="project" value="InterPro"/>
</dbReference>
<comment type="domain">
    <text evidence="6">Has three domains with a flexible linker between the domains II and III and assumes an 'L' shape. Domain III is highly mobile and contacts RuvB.</text>
</comment>
<dbReference type="GO" id="GO:0009379">
    <property type="term" value="C:Holliday junction helicase complex"/>
    <property type="evidence" value="ECO:0007669"/>
    <property type="project" value="InterPro"/>
</dbReference>
<evidence type="ECO:0000256" key="6">
    <source>
        <dbReference type="HAMAP-Rule" id="MF_00031"/>
    </source>
</evidence>
<feature type="domain" description="Holliday junction DNA helicase RuvA C-terminal" evidence="8">
    <location>
        <begin position="157"/>
        <end position="196"/>
    </location>
</feature>
<reference evidence="9" key="1">
    <citation type="submission" date="2020-10" db="EMBL/GenBank/DDBJ databases">
        <authorList>
            <person name="Gilroy R."/>
        </authorList>
    </citation>
    <scope>NUCLEOTIDE SEQUENCE</scope>
    <source>
        <strain evidence="9">CHK195-4489</strain>
    </source>
</reference>
<dbReference type="InterPro" id="IPR011114">
    <property type="entry name" value="RuvA_C"/>
</dbReference>
<dbReference type="InterPro" id="IPR012340">
    <property type="entry name" value="NA-bd_OB-fold"/>
</dbReference>
<evidence type="ECO:0000256" key="4">
    <source>
        <dbReference type="ARBA" id="ARBA00023172"/>
    </source>
</evidence>
<protein>
    <recommendedName>
        <fullName evidence="6">Holliday junction branch migration complex subunit RuvA</fullName>
    </recommendedName>
</protein>
<comment type="subcellular location">
    <subcellularLocation>
        <location evidence="6">Cytoplasm</location>
    </subcellularLocation>
</comment>
<feature type="domain" description="DNA helicase Holliday junction RuvA type" evidence="7">
    <location>
        <begin position="1"/>
        <end position="62"/>
    </location>
</feature>
<dbReference type="GO" id="GO:0048476">
    <property type="term" value="C:Holliday junction resolvase complex"/>
    <property type="evidence" value="ECO:0007669"/>
    <property type="project" value="UniProtKB-UniRule"/>
</dbReference>
<dbReference type="SUPFAM" id="SSF50249">
    <property type="entry name" value="Nucleic acid-binding proteins"/>
    <property type="match status" value="1"/>
</dbReference>
<feature type="region of interest" description="Domain II" evidence="6">
    <location>
        <begin position="65"/>
        <end position="142"/>
    </location>
</feature>